<comment type="caution">
    <text evidence="2">The sequence shown here is derived from an EMBL/GenBank/DDBJ whole genome shotgun (WGS) entry which is preliminary data.</text>
</comment>
<accession>A0A8X8D5K6</accession>
<protein>
    <submittedName>
        <fullName evidence="2">Uncharacterized protein</fullName>
    </submittedName>
</protein>
<dbReference type="GO" id="GO:0005886">
    <property type="term" value="C:plasma membrane"/>
    <property type="evidence" value="ECO:0007669"/>
    <property type="project" value="InterPro"/>
</dbReference>
<dbReference type="PANTHER" id="PTHR33929:SF1">
    <property type="entry name" value="MEMBRANE-ASSOCIATED KINASE REGULATOR 2-RELATED"/>
    <property type="match status" value="1"/>
</dbReference>
<keyword evidence="3" id="KW-1185">Reference proteome</keyword>
<evidence type="ECO:0000256" key="1">
    <source>
        <dbReference type="SAM" id="MobiDB-lite"/>
    </source>
</evidence>
<feature type="region of interest" description="Disordered" evidence="1">
    <location>
        <begin position="47"/>
        <end position="115"/>
    </location>
</feature>
<feature type="compositionally biased region" description="Acidic residues" evidence="1">
    <location>
        <begin position="54"/>
        <end position="64"/>
    </location>
</feature>
<sequence>MEAFSLLRYWRGGGGGSAAIGGGGGGGGGCGGDGYCNVRATKIVTAVSPSRAETDDENDDDDGPFFDLEFAVPDEEEEGGDGKEENKGNKGADSEEENDAADTSDEDEVEETWTKRGRLISLSLRLLAMTGVI</sequence>
<reference evidence="2" key="1">
    <citation type="journal article" date="2020" name="bioRxiv">
        <title>Hybrid origin of Populus tomentosa Carr. identified through genome sequencing and phylogenomic analysis.</title>
        <authorList>
            <person name="An X."/>
            <person name="Gao K."/>
            <person name="Chen Z."/>
            <person name="Li J."/>
            <person name="Yang X."/>
            <person name="Yang X."/>
            <person name="Zhou J."/>
            <person name="Guo T."/>
            <person name="Zhao T."/>
            <person name="Huang S."/>
            <person name="Miao D."/>
            <person name="Khan W.U."/>
            <person name="Rao P."/>
            <person name="Ye M."/>
            <person name="Lei B."/>
            <person name="Liao W."/>
            <person name="Wang J."/>
            <person name="Ji L."/>
            <person name="Li Y."/>
            <person name="Guo B."/>
            <person name="Mustafa N.S."/>
            <person name="Li S."/>
            <person name="Yun Q."/>
            <person name="Keller S.R."/>
            <person name="Mao J."/>
            <person name="Zhang R."/>
            <person name="Strauss S.H."/>
        </authorList>
    </citation>
    <scope>NUCLEOTIDE SEQUENCE</scope>
    <source>
        <strain evidence="2">GM15</strain>
        <tissue evidence="2">Leaf</tissue>
    </source>
</reference>
<dbReference type="PANTHER" id="PTHR33929">
    <property type="entry name" value="MEMBRANE-ASSOCIATED KINASE REGULATOR 2-RELATED"/>
    <property type="match status" value="1"/>
</dbReference>
<evidence type="ECO:0000313" key="3">
    <source>
        <dbReference type="Proteomes" id="UP000886885"/>
    </source>
</evidence>
<organism evidence="2 3">
    <name type="scientific">Populus tomentosa</name>
    <name type="common">Chinese white poplar</name>
    <dbReference type="NCBI Taxonomy" id="118781"/>
    <lineage>
        <taxon>Eukaryota</taxon>
        <taxon>Viridiplantae</taxon>
        <taxon>Streptophyta</taxon>
        <taxon>Embryophyta</taxon>
        <taxon>Tracheophyta</taxon>
        <taxon>Spermatophyta</taxon>
        <taxon>Magnoliopsida</taxon>
        <taxon>eudicotyledons</taxon>
        <taxon>Gunneridae</taxon>
        <taxon>Pentapetalae</taxon>
        <taxon>rosids</taxon>
        <taxon>fabids</taxon>
        <taxon>Malpighiales</taxon>
        <taxon>Salicaceae</taxon>
        <taxon>Saliceae</taxon>
        <taxon>Populus</taxon>
    </lineage>
</organism>
<gene>
    <name evidence="2" type="ORF">POTOM_004333</name>
</gene>
<dbReference type="AlphaFoldDB" id="A0A8X8D5K6"/>
<proteinExistence type="predicted"/>
<name>A0A8X8D5K6_POPTO</name>
<dbReference type="Proteomes" id="UP000886885">
    <property type="component" value="Chromosome 1D"/>
</dbReference>
<feature type="compositionally biased region" description="Basic and acidic residues" evidence="1">
    <location>
        <begin position="80"/>
        <end position="93"/>
    </location>
</feature>
<dbReference type="EMBL" id="JAAWWB010000002">
    <property type="protein sequence ID" value="KAG6788271.1"/>
    <property type="molecule type" value="Genomic_DNA"/>
</dbReference>
<feature type="compositionally biased region" description="Acidic residues" evidence="1">
    <location>
        <begin position="94"/>
        <end position="111"/>
    </location>
</feature>
<dbReference type="InterPro" id="IPR039619">
    <property type="entry name" value="MAKR2/5"/>
</dbReference>
<evidence type="ECO:0000313" key="2">
    <source>
        <dbReference type="EMBL" id="KAG6788271.1"/>
    </source>
</evidence>